<name>A0ACC3CTM0_9PEZI</name>
<dbReference type="Proteomes" id="UP001186974">
    <property type="component" value="Unassembled WGS sequence"/>
</dbReference>
<sequence>MHDRTASIQDTASLLSKPPSPTNSSGHSPTTNYFSNENDHFPLKATTAPINKDDDTSGHWYAKDEDTKAPELPNDQFIPANVWTTSSADTPTKVLKLDRLKILEPEKLGEDWSTIPKRAGKEKKYVKRR</sequence>
<evidence type="ECO:0000313" key="1">
    <source>
        <dbReference type="EMBL" id="KAK3044379.1"/>
    </source>
</evidence>
<organism evidence="1 2">
    <name type="scientific">Coniosporium uncinatum</name>
    <dbReference type="NCBI Taxonomy" id="93489"/>
    <lineage>
        <taxon>Eukaryota</taxon>
        <taxon>Fungi</taxon>
        <taxon>Dikarya</taxon>
        <taxon>Ascomycota</taxon>
        <taxon>Pezizomycotina</taxon>
        <taxon>Dothideomycetes</taxon>
        <taxon>Dothideomycetes incertae sedis</taxon>
        <taxon>Coniosporium</taxon>
    </lineage>
</organism>
<evidence type="ECO:0000313" key="2">
    <source>
        <dbReference type="Proteomes" id="UP001186974"/>
    </source>
</evidence>
<keyword evidence="2" id="KW-1185">Reference proteome</keyword>
<reference evidence="1" key="1">
    <citation type="submission" date="2024-09" db="EMBL/GenBank/DDBJ databases">
        <title>Black Yeasts Isolated from many extreme environments.</title>
        <authorList>
            <person name="Coleine C."/>
            <person name="Stajich J.E."/>
            <person name="Selbmann L."/>
        </authorList>
    </citation>
    <scope>NUCLEOTIDE SEQUENCE</scope>
    <source>
        <strain evidence="1">CCFEE 5737</strain>
    </source>
</reference>
<dbReference type="EMBL" id="JAWDJW010012024">
    <property type="protein sequence ID" value="KAK3044379.1"/>
    <property type="molecule type" value="Genomic_DNA"/>
</dbReference>
<proteinExistence type="predicted"/>
<comment type="caution">
    <text evidence="1">The sequence shown here is derived from an EMBL/GenBank/DDBJ whole genome shotgun (WGS) entry which is preliminary data.</text>
</comment>
<gene>
    <name evidence="1" type="ORF">LTS18_001438</name>
</gene>
<accession>A0ACC3CTM0</accession>
<protein>
    <submittedName>
        <fullName evidence="1">Uncharacterized protein</fullName>
    </submittedName>
</protein>